<feature type="transmembrane region" description="Helical" evidence="1">
    <location>
        <begin position="99"/>
        <end position="122"/>
    </location>
</feature>
<feature type="transmembrane region" description="Helical" evidence="1">
    <location>
        <begin position="129"/>
        <end position="145"/>
    </location>
</feature>
<evidence type="ECO:0000313" key="2">
    <source>
        <dbReference type="EMBL" id="ESU27101.1"/>
    </source>
</evidence>
<accession>V6SKH1</accession>
<keyword evidence="3" id="KW-1185">Reference proteome</keyword>
<name>V6SKH1_9FLAO</name>
<gene>
    <name evidence="2" type="ORF">FLJC2902T_22470</name>
</gene>
<keyword evidence="1" id="KW-1133">Transmembrane helix</keyword>
<evidence type="ECO:0000256" key="1">
    <source>
        <dbReference type="SAM" id="Phobius"/>
    </source>
</evidence>
<keyword evidence="1" id="KW-0472">Membrane</keyword>
<organism evidence="2 3">
    <name type="scientific">Flavobacterium limnosediminis JC2902</name>
    <dbReference type="NCBI Taxonomy" id="1341181"/>
    <lineage>
        <taxon>Bacteria</taxon>
        <taxon>Pseudomonadati</taxon>
        <taxon>Bacteroidota</taxon>
        <taxon>Flavobacteriia</taxon>
        <taxon>Flavobacteriales</taxon>
        <taxon>Flavobacteriaceae</taxon>
        <taxon>Flavobacterium</taxon>
    </lineage>
</organism>
<dbReference type="EMBL" id="AVGG01000015">
    <property type="protein sequence ID" value="ESU27101.1"/>
    <property type="molecule type" value="Genomic_DNA"/>
</dbReference>
<proteinExistence type="predicted"/>
<feature type="transmembrane region" description="Helical" evidence="1">
    <location>
        <begin position="165"/>
        <end position="187"/>
    </location>
</feature>
<dbReference type="AlphaFoldDB" id="V6SKH1"/>
<evidence type="ECO:0000313" key="3">
    <source>
        <dbReference type="Proteomes" id="UP000018004"/>
    </source>
</evidence>
<keyword evidence="1" id="KW-0812">Transmembrane</keyword>
<reference evidence="2 3" key="1">
    <citation type="submission" date="2013-08" db="EMBL/GenBank/DDBJ databases">
        <title>Flavobacterium limnosediminis JC2902 genome sequencing.</title>
        <authorList>
            <person name="Lee K."/>
            <person name="Yi H."/>
            <person name="Park S."/>
            <person name="Chun J."/>
        </authorList>
    </citation>
    <scope>NUCLEOTIDE SEQUENCE [LARGE SCALE GENOMIC DNA]</scope>
    <source>
        <strain evidence="2 3">JC2902</strain>
    </source>
</reference>
<comment type="caution">
    <text evidence="2">The sequence shown here is derived from an EMBL/GenBank/DDBJ whole genome shotgun (WGS) entry which is preliminary data.</text>
</comment>
<sequence length="189" mass="18875">MVVAVLFMAGSQIPVTPSLEVVGNADNAAPEQIAATCVKVGVTVGVTVIVIVVGTAHGPAFGVKVYVVVAVLFNDGDHVPTIPSLEVVGNVVNDPPAQIGATCVNVGVTLGVTVIVIVAVVAHSPASGVKVYVVVVVLFIAGDQVPVTPSFEAVGKAVSVPPEQIGATCVNVGVTSGFTVIVIVVAIEH</sequence>
<dbReference type="PATRIC" id="fig|1341181.4.peg.2211"/>
<protein>
    <submittedName>
        <fullName evidence="2">Uncharacterized protein</fullName>
    </submittedName>
</protein>
<dbReference type="Proteomes" id="UP000018004">
    <property type="component" value="Unassembled WGS sequence"/>
</dbReference>